<evidence type="ECO:0000313" key="10">
    <source>
        <dbReference type="EMBL" id="QDU32799.1"/>
    </source>
</evidence>
<comment type="subunit">
    <text evidence="3 8">Homodimer.</text>
</comment>
<accession>A0A517YRE6</accession>
<dbReference type="GO" id="GO:0005737">
    <property type="term" value="C:cytoplasm"/>
    <property type="evidence" value="ECO:0007669"/>
    <property type="project" value="UniProtKB-SubCell"/>
</dbReference>
<dbReference type="EMBL" id="CP036425">
    <property type="protein sequence ID" value="QDU32799.1"/>
    <property type="molecule type" value="Genomic_DNA"/>
</dbReference>
<comment type="subcellular location">
    <subcellularLocation>
        <location evidence="1 8">Cytoplasm</location>
    </subcellularLocation>
</comment>
<dbReference type="GO" id="GO:0030643">
    <property type="term" value="P:intracellular phosphate ion homeostasis"/>
    <property type="evidence" value="ECO:0007669"/>
    <property type="project" value="InterPro"/>
</dbReference>
<dbReference type="OrthoDB" id="9814256at2"/>
<dbReference type="InterPro" id="IPR026022">
    <property type="entry name" value="PhoU_dom"/>
</dbReference>
<protein>
    <recommendedName>
        <fullName evidence="8">Phosphate-specific transport system accessory protein PhoU</fullName>
    </recommendedName>
</protein>
<dbReference type="PIRSF" id="PIRSF003107">
    <property type="entry name" value="PhoU"/>
    <property type="match status" value="1"/>
</dbReference>
<evidence type="ECO:0000256" key="6">
    <source>
        <dbReference type="ARBA" id="ARBA00022592"/>
    </source>
</evidence>
<dbReference type="Proteomes" id="UP000317369">
    <property type="component" value="Chromosome"/>
</dbReference>
<dbReference type="FunFam" id="1.20.58.220:FF:000004">
    <property type="entry name" value="Phosphate-specific transport system accessory protein PhoU"/>
    <property type="match status" value="1"/>
</dbReference>
<dbReference type="PANTHER" id="PTHR42930">
    <property type="entry name" value="PHOSPHATE-SPECIFIC TRANSPORT SYSTEM ACCESSORY PROTEIN PHOU"/>
    <property type="match status" value="1"/>
</dbReference>
<dbReference type="Gene3D" id="1.20.58.220">
    <property type="entry name" value="Phosphate transport system protein phou homolog 2, domain 2"/>
    <property type="match status" value="2"/>
</dbReference>
<keyword evidence="11" id="KW-1185">Reference proteome</keyword>
<comment type="function">
    <text evidence="7 8">Plays a role in the regulation of phosphate uptake.</text>
</comment>
<name>A0A517YRE6_9BACT</name>
<feature type="domain" description="PhoU" evidence="9">
    <location>
        <begin position="121"/>
        <end position="203"/>
    </location>
</feature>
<keyword evidence="6 8" id="KW-0592">Phosphate transport</keyword>
<dbReference type="GO" id="GO:0045936">
    <property type="term" value="P:negative regulation of phosphate metabolic process"/>
    <property type="evidence" value="ECO:0007669"/>
    <property type="project" value="InterPro"/>
</dbReference>
<dbReference type="KEGG" id="pcor:KS4_08350"/>
<dbReference type="RefSeq" id="WP_145074936.1">
    <property type="nucleotide sequence ID" value="NZ_CP036425.1"/>
</dbReference>
<keyword evidence="5 8" id="KW-0963">Cytoplasm</keyword>
<evidence type="ECO:0000256" key="7">
    <source>
        <dbReference type="ARBA" id="ARBA00056181"/>
    </source>
</evidence>
<dbReference type="InterPro" id="IPR028366">
    <property type="entry name" value="PhoU"/>
</dbReference>
<dbReference type="AlphaFoldDB" id="A0A517YRE6"/>
<keyword evidence="4 8" id="KW-0813">Transport</keyword>
<dbReference type="SUPFAM" id="SSF109755">
    <property type="entry name" value="PhoU-like"/>
    <property type="match status" value="1"/>
</dbReference>
<evidence type="ECO:0000256" key="4">
    <source>
        <dbReference type="ARBA" id="ARBA00022448"/>
    </source>
</evidence>
<evidence type="ECO:0000256" key="3">
    <source>
        <dbReference type="ARBA" id="ARBA00011738"/>
    </source>
</evidence>
<dbReference type="InterPro" id="IPR038078">
    <property type="entry name" value="PhoU-like_sf"/>
</dbReference>
<proteinExistence type="inferred from homology"/>
<evidence type="ECO:0000256" key="8">
    <source>
        <dbReference type="PIRNR" id="PIRNR003107"/>
    </source>
</evidence>
<evidence type="ECO:0000259" key="9">
    <source>
        <dbReference type="Pfam" id="PF01895"/>
    </source>
</evidence>
<evidence type="ECO:0000313" key="11">
    <source>
        <dbReference type="Proteomes" id="UP000317369"/>
    </source>
</evidence>
<reference evidence="10 11" key="1">
    <citation type="submission" date="2019-02" db="EMBL/GenBank/DDBJ databases">
        <title>Deep-cultivation of Planctomycetes and their phenomic and genomic characterization uncovers novel biology.</title>
        <authorList>
            <person name="Wiegand S."/>
            <person name="Jogler M."/>
            <person name="Boedeker C."/>
            <person name="Pinto D."/>
            <person name="Vollmers J."/>
            <person name="Rivas-Marin E."/>
            <person name="Kohn T."/>
            <person name="Peeters S.H."/>
            <person name="Heuer A."/>
            <person name="Rast P."/>
            <person name="Oberbeckmann S."/>
            <person name="Bunk B."/>
            <person name="Jeske O."/>
            <person name="Meyerdierks A."/>
            <person name="Storesund J.E."/>
            <person name="Kallscheuer N."/>
            <person name="Luecker S."/>
            <person name="Lage O.M."/>
            <person name="Pohl T."/>
            <person name="Merkel B.J."/>
            <person name="Hornburger P."/>
            <person name="Mueller R.-W."/>
            <person name="Bruemmer F."/>
            <person name="Labrenz M."/>
            <person name="Spormann A.M."/>
            <person name="Op den Camp H."/>
            <person name="Overmann J."/>
            <person name="Amann R."/>
            <person name="Jetten M.S.M."/>
            <person name="Mascher T."/>
            <person name="Medema M.H."/>
            <person name="Devos D.P."/>
            <person name="Kaster A.-K."/>
            <person name="Ovreas L."/>
            <person name="Rohde M."/>
            <person name="Galperin M.Y."/>
            <person name="Jogler C."/>
        </authorList>
    </citation>
    <scope>NUCLEOTIDE SEQUENCE [LARGE SCALE GENOMIC DNA]</scope>
    <source>
        <strain evidence="10 11">KS4</strain>
    </source>
</reference>
<feature type="domain" description="PhoU" evidence="9">
    <location>
        <begin position="14"/>
        <end position="101"/>
    </location>
</feature>
<dbReference type="Pfam" id="PF01895">
    <property type="entry name" value="PhoU"/>
    <property type="match status" value="2"/>
</dbReference>
<gene>
    <name evidence="10" type="ORF">KS4_08350</name>
</gene>
<dbReference type="PANTHER" id="PTHR42930:SF3">
    <property type="entry name" value="PHOSPHATE-SPECIFIC TRANSPORT SYSTEM ACCESSORY PROTEIN PHOU"/>
    <property type="match status" value="1"/>
</dbReference>
<evidence type="ECO:0000256" key="5">
    <source>
        <dbReference type="ARBA" id="ARBA00022490"/>
    </source>
</evidence>
<organism evidence="10 11">
    <name type="scientific">Poriferisphaera corsica</name>
    <dbReference type="NCBI Taxonomy" id="2528020"/>
    <lineage>
        <taxon>Bacteria</taxon>
        <taxon>Pseudomonadati</taxon>
        <taxon>Planctomycetota</taxon>
        <taxon>Phycisphaerae</taxon>
        <taxon>Phycisphaerales</taxon>
        <taxon>Phycisphaeraceae</taxon>
        <taxon>Poriferisphaera</taxon>
    </lineage>
</organism>
<dbReference type="NCBIfam" id="TIGR02135">
    <property type="entry name" value="phoU_full"/>
    <property type="match status" value="1"/>
</dbReference>
<dbReference type="GO" id="GO:0006817">
    <property type="term" value="P:phosphate ion transport"/>
    <property type="evidence" value="ECO:0007669"/>
    <property type="project" value="UniProtKB-KW"/>
</dbReference>
<evidence type="ECO:0000256" key="1">
    <source>
        <dbReference type="ARBA" id="ARBA00004496"/>
    </source>
</evidence>
<evidence type="ECO:0000256" key="2">
    <source>
        <dbReference type="ARBA" id="ARBA00008107"/>
    </source>
</evidence>
<comment type="similarity">
    <text evidence="2 8">Belongs to the PhoU family.</text>
</comment>
<sequence length="223" mass="25599">MHLKRQVEKLKKQILSLGALAEESVQNAITAIQHRDPELGQKVFDADHLIDLAEVDIEEECLHTLALYHPVAMDLRYVVATLKINNELERIGDLAVNIAQQAIYLSRFARLDRIPFDLPGMTHTVKWMLSKSLDALINQDAQLAQQVKDRDDEVDAIHTGMYRRVEQAIREDPELVQTYIHLLNVSRNLERIADHVVNIAEDVIYMTEGDIIRHGRNRSILEQ</sequence>